<dbReference type="SUPFAM" id="SSF55797">
    <property type="entry name" value="PR-1-like"/>
    <property type="match status" value="1"/>
</dbReference>
<proteinExistence type="predicted"/>
<feature type="domain" description="SCP" evidence="2">
    <location>
        <begin position="89"/>
        <end position="201"/>
    </location>
</feature>
<evidence type="ECO:0000313" key="3">
    <source>
        <dbReference type="EMBL" id="CAA9501709.1"/>
    </source>
</evidence>
<accession>A0A6J4SLD4</accession>
<dbReference type="PANTHER" id="PTHR31157:SF1">
    <property type="entry name" value="SCP DOMAIN-CONTAINING PROTEIN"/>
    <property type="match status" value="1"/>
</dbReference>
<dbReference type="Gene3D" id="3.40.33.10">
    <property type="entry name" value="CAP"/>
    <property type="match status" value="1"/>
</dbReference>
<dbReference type="AlphaFoldDB" id="A0A6J4SLD4"/>
<protein>
    <recommendedName>
        <fullName evidence="2">SCP domain-containing protein</fullName>
    </recommendedName>
</protein>
<dbReference type="InterPro" id="IPR014044">
    <property type="entry name" value="CAP_dom"/>
</dbReference>
<gene>
    <name evidence="3" type="ORF">AVDCRST_MAG53-2034</name>
</gene>
<feature type="signal peptide" evidence="1">
    <location>
        <begin position="1"/>
        <end position="24"/>
    </location>
</feature>
<dbReference type="PANTHER" id="PTHR31157">
    <property type="entry name" value="SCP DOMAIN-CONTAINING PROTEIN"/>
    <property type="match status" value="1"/>
</dbReference>
<evidence type="ECO:0000259" key="2">
    <source>
        <dbReference type="Pfam" id="PF00188"/>
    </source>
</evidence>
<sequence length="223" mass="23733">MRLPLPLLTAALVASIATPGAAQAAAPLPSGLPCIDVVVATVNCPTPPPGPAPAPAPAPAPELAVSCPGRDLVPTRANVRTVRKATLCLLNEQRTSRGLRKLKSVAPLQAVAGAYAKRMVRERFFEHTSPDGGTFLSRIKRTSYLRGGLKRWTVGENLAWGSGERATPERIVQAWMHSPPHKRNIVNRRFRELGLGVALGAPRASAGSGAAATYVNEFGMRRR</sequence>
<keyword evidence="1" id="KW-0732">Signal</keyword>
<organism evidence="3">
    <name type="scientific">uncultured Solirubrobacteraceae bacterium</name>
    <dbReference type="NCBI Taxonomy" id="1162706"/>
    <lineage>
        <taxon>Bacteria</taxon>
        <taxon>Bacillati</taxon>
        <taxon>Actinomycetota</taxon>
        <taxon>Thermoleophilia</taxon>
        <taxon>Solirubrobacterales</taxon>
        <taxon>Solirubrobacteraceae</taxon>
        <taxon>environmental samples</taxon>
    </lineage>
</organism>
<dbReference type="CDD" id="cd05379">
    <property type="entry name" value="CAP_bacterial"/>
    <property type="match status" value="1"/>
</dbReference>
<dbReference type="EMBL" id="CADCVR010000065">
    <property type="protein sequence ID" value="CAA9501709.1"/>
    <property type="molecule type" value="Genomic_DNA"/>
</dbReference>
<feature type="chain" id="PRO_5026935094" description="SCP domain-containing protein" evidence="1">
    <location>
        <begin position="25"/>
        <end position="223"/>
    </location>
</feature>
<dbReference type="Pfam" id="PF00188">
    <property type="entry name" value="CAP"/>
    <property type="match status" value="1"/>
</dbReference>
<reference evidence="3" key="1">
    <citation type="submission" date="2020-02" db="EMBL/GenBank/DDBJ databases">
        <authorList>
            <person name="Meier V. D."/>
        </authorList>
    </citation>
    <scope>NUCLEOTIDE SEQUENCE</scope>
    <source>
        <strain evidence="3">AVDCRST_MAG53</strain>
    </source>
</reference>
<name>A0A6J4SLD4_9ACTN</name>
<dbReference type="InterPro" id="IPR035940">
    <property type="entry name" value="CAP_sf"/>
</dbReference>
<evidence type="ECO:0000256" key="1">
    <source>
        <dbReference type="SAM" id="SignalP"/>
    </source>
</evidence>